<evidence type="ECO:0000313" key="3">
    <source>
        <dbReference type="EMBL" id="RUS72619.1"/>
    </source>
</evidence>
<keyword evidence="2" id="KW-0732">Signal</keyword>
<keyword evidence="1" id="KW-1133">Transmembrane helix</keyword>
<feature type="transmembrane region" description="Helical" evidence="1">
    <location>
        <begin position="31"/>
        <end position="54"/>
    </location>
</feature>
<reference evidence="3 4" key="1">
    <citation type="submission" date="2019-01" db="EMBL/GenBank/DDBJ databases">
        <title>A draft genome assembly of the solar-powered sea slug Elysia chlorotica.</title>
        <authorList>
            <person name="Cai H."/>
            <person name="Li Q."/>
            <person name="Fang X."/>
            <person name="Li J."/>
            <person name="Curtis N.E."/>
            <person name="Altenburger A."/>
            <person name="Shibata T."/>
            <person name="Feng M."/>
            <person name="Maeda T."/>
            <person name="Schwartz J.A."/>
            <person name="Shigenobu S."/>
            <person name="Lundholm N."/>
            <person name="Nishiyama T."/>
            <person name="Yang H."/>
            <person name="Hasebe M."/>
            <person name="Li S."/>
            <person name="Pierce S.K."/>
            <person name="Wang J."/>
        </authorList>
    </citation>
    <scope>NUCLEOTIDE SEQUENCE [LARGE SCALE GENOMIC DNA]</scope>
    <source>
        <strain evidence="3">EC2010</strain>
        <tissue evidence="3">Whole organism of an adult</tissue>
    </source>
</reference>
<feature type="transmembrane region" description="Helical" evidence="1">
    <location>
        <begin position="60"/>
        <end position="78"/>
    </location>
</feature>
<evidence type="ECO:0000256" key="1">
    <source>
        <dbReference type="SAM" id="Phobius"/>
    </source>
</evidence>
<feature type="signal peptide" evidence="2">
    <location>
        <begin position="1"/>
        <end position="20"/>
    </location>
</feature>
<feature type="chain" id="PRO_5018544173" evidence="2">
    <location>
        <begin position="21"/>
        <end position="111"/>
    </location>
</feature>
<accession>A0A3S0Z9L8</accession>
<evidence type="ECO:0000256" key="2">
    <source>
        <dbReference type="SAM" id="SignalP"/>
    </source>
</evidence>
<keyword evidence="1" id="KW-0472">Membrane</keyword>
<gene>
    <name evidence="3" type="ORF">EGW08_019617</name>
</gene>
<keyword evidence="1" id="KW-0812">Transmembrane</keyword>
<name>A0A3S0Z9L8_ELYCH</name>
<comment type="caution">
    <text evidence="3">The sequence shown here is derived from an EMBL/GenBank/DDBJ whole genome shotgun (WGS) entry which is preliminary data.</text>
</comment>
<evidence type="ECO:0000313" key="4">
    <source>
        <dbReference type="Proteomes" id="UP000271974"/>
    </source>
</evidence>
<proteinExistence type="predicted"/>
<protein>
    <submittedName>
        <fullName evidence="3">Uncharacterized protein</fullName>
    </submittedName>
</protein>
<dbReference type="EMBL" id="RQTK01001042">
    <property type="protein sequence ID" value="RUS72619.1"/>
    <property type="molecule type" value="Genomic_DNA"/>
</dbReference>
<keyword evidence="4" id="KW-1185">Reference proteome</keyword>
<dbReference type="Proteomes" id="UP000271974">
    <property type="component" value="Unassembled WGS sequence"/>
</dbReference>
<sequence length="111" mass="13064">MLSLLCNYIIILLCWNNCYPHLPFGIKTHKFYVAVLNYSIALVLTVCHVTFFFAEVYLHSLYNFVIFFLVQIGTGKMVDFTSKQVFYTSKGFSDKWRRKKNCNWDGNLTKI</sequence>
<dbReference type="AlphaFoldDB" id="A0A3S0Z9L8"/>
<organism evidence="3 4">
    <name type="scientific">Elysia chlorotica</name>
    <name type="common">Eastern emerald elysia</name>
    <name type="synonym">Sea slug</name>
    <dbReference type="NCBI Taxonomy" id="188477"/>
    <lineage>
        <taxon>Eukaryota</taxon>
        <taxon>Metazoa</taxon>
        <taxon>Spiralia</taxon>
        <taxon>Lophotrochozoa</taxon>
        <taxon>Mollusca</taxon>
        <taxon>Gastropoda</taxon>
        <taxon>Heterobranchia</taxon>
        <taxon>Euthyneura</taxon>
        <taxon>Panpulmonata</taxon>
        <taxon>Sacoglossa</taxon>
        <taxon>Placobranchoidea</taxon>
        <taxon>Plakobranchidae</taxon>
        <taxon>Elysia</taxon>
    </lineage>
</organism>